<dbReference type="AlphaFoldDB" id="X0KUG7"/>
<gene>
    <name evidence="1" type="ORF">FOTG_19209</name>
</gene>
<dbReference type="EMBL" id="KK035731">
    <property type="protein sequence ID" value="EXM12291.1"/>
    <property type="molecule type" value="Genomic_DNA"/>
</dbReference>
<proteinExistence type="predicted"/>
<dbReference type="OrthoDB" id="5410365at2759"/>
<sequence length="108" mass="12855">MKNDFYNQEAWKLLRKTKSKSNRLYLVTGFITASESTWAKRFESTRTKPFQSTRNKTHTYKHVPDDQIIAVAYSDVQISTKLTWFPRLITRTLAVDGPERPKRYHLRF</sequence>
<reference evidence="1" key="1">
    <citation type="submission" date="2011-11" db="EMBL/GenBank/DDBJ databases">
        <title>The Genome Sequence of Fusarium oxysporum Cotton.</title>
        <authorList>
            <consortium name="The Broad Institute Genome Sequencing Platform"/>
            <person name="Ma L.-J."/>
            <person name="Gale L.R."/>
            <person name="Schwartz D.C."/>
            <person name="Zhou S."/>
            <person name="Corby-Kistler H."/>
            <person name="Young S.K."/>
            <person name="Zeng Q."/>
            <person name="Gargeya S."/>
            <person name="Fitzgerald M."/>
            <person name="Haas B."/>
            <person name="Abouelleil A."/>
            <person name="Alvarado L."/>
            <person name="Arachchi H.M."/>
            <person name="Berlin A."/>
            <person name="Brown A."/>
            <person name="Chapman S.B."/>
            <person name="Chen Z."/>
            <person name="Dunbar C."/>
            <person name="Freedman E."/>
            <person name="Gearin G."/>
            <person name="Goldberg J."/>
            <person name="Griggs A."/>
            <person name="Gujja S."/>
            <person name="Heiman D."/>
            <person name="Howarth C."/>
            <person name="Larson L."/>
            <person name="Lui A."/>
            <person name="MacDonald P.J.P."/>
            <person name="Montmayeur A."/>
            <person name="Murphy C."/>
            <person name="Neiman D."/>
            <person name="Pearson M."/>
            <person name="Priest M."/>
            <person name="Roberts A."/>
            <person name="Saif S."/>
            <person name="Shea T."/>
            <person name="Shenoy N."/>
            <person name="Sisk P."/>
            <person name="Stolte C."/>
            <person name="Sykes S."/>
            <person name="Wortman J."/>
            <person name="Nusbaum C."/>
            <person name="Birren B."/>
        </authorList>
    </citation>
    <scope>NUCLEOTIDE SEQUENCE [LARGE SCALE GENOMIC DNA]</scope>
    <source>
        <strain evidence="1">25433</strain>
    </source>
</reference>
<reference evidence="1" key="2">
    <citation type="submission" date="2014-03" db="EMBL/GenBank/DDBJ databases">
        <title>The Genome Annotation of Fusarium oxysporum Cotton.</title>
        <authorList>
            <consortium name="The Broad Institute Genomics Platform"/>
            <person name="Ma L.-J."/>
            <person name="Corby-Kistler H."/>
            <person name="Broz K."/>
            <person name="Gale L.R."/>
            <person name="Jonkers W."/>
            <person name="O'Donnell K."/>
            <person name="Ploetz R."/>
            <person name="Steinberg C."/>
            <person name="Schwartz D.C."/>
            <person name="VanEtten H."/>
            <person name="Zhou S."/>
            <person name="Young S.K."/>
            <person name="Zeng Q."/>
            <person name="Gargeya S."/>
            <person name="Fitzgerald M."/>
            <person name="Abouelleil A."/>
            <person name="Alvarado L."/>
            <person name="Chapman S.B."/>
            <person name="Gainer-Dewar J."/>
            <person name="Goldberg J."/>
            <person name="Griggs A."/>
            <person name="Gujja S."/>
            <person name="Hansen M."/>
            <person name="Howarth C."/>
            <person name="Imamovic A."/>
            <person name="Ireland A."/>
            <person name="Larimer J."/>
            <person name="McCowan C."/>
            <person name="Murphy C."/>
            <person name="Pearson M."/>
            <person name="Poon T.W."/>
            <person name="Priest M."/>
            <person name="Roberts A."/>
            <person name="Saif S."/>
            <person name="Shea T."/>
            <person name="Sykes S."/>
            <person name="Wortman J."/>
            <person name="Nusbaum C."/>
            <person name="Birren B."/>
        </authorList>
    </citation>
    <scope>NUCLEOTIDE SEQUENCE</scope>
    <source>
        <strain evidence="1">25433</strain>
    </source>
</reference>
<dbReference type="Proteomes" id="UP000030701">
    <property type="component" value="Unassembled WGS sequence"/>
</dbReference>
<evidence type="ECO:0000313" key="1">
    <source>
        <dbReference type="EMBL" id="EXM12291.1"/>
    </source>
</evidence>
<protein>
    <submittedName>
        <fullName evidence="1">Uncharacterized protein</fullName>
    </submittedName>
</protein>
<accession>X0KUG7</accession>
<dbReference type="HOGENOM" id="CLU_2197103_0_0_1"/>
<name>X0KUG7_FUSOX</name>
<organism evidence="1">
    <name type="scientific">Fusarium oxysporum f. sp. vasinfectum 25433</name>
    <dbReference type="NCBI Taxonomy" id="1089449"/>
    <lineage>
        <taxon>Eukaryota</taxon>
        <taxon>Fungi</taxon>
        <taxon>Dikarya</taxon>
        <taxon>Ascomycota</taxon>
        <taxon>Pezizomycotina</taxon>
        <taxon>Sordariomycetes</taxon>
        <taxon>Hypocreomycetidae</taxon>
        <taxon>Hypocreales</taxon>
        <taxon>Nectriaceae</taxon>
        <taxon>Fusarium</taxon>
        <taxon>Fusarium oxysporum species complex</taxon>
    </lineage>
</organism>